<dbReference type="PATRIC" id="fig|1217693.3.peg.2626"/>
<evidence type="ECO:0000313" key="1">
    <source>
        <dbReference type="EMBL" id="ENX07681.1"/>
    </source>
</evidence>
<dbReference type="RefSeq" id="WP_005236646.1">
    <property type="nucleotide sequence ID" value="NZ_CP083658.1"/>
</dbReference>
<protein>
    <submittedName>
        <fullName evidence="1">Uncharacterized protein</fullName>
    </submittedName>
</protein>
<dbReference type="HOGENOM" id="CLU_172307_0_0_6"/>
<dbReference type="AlphaFoldDB" id="N9NQ33"/>
<organism evidence="1 2">
    <name type="scientific">Acinetobacter variabilis</name>
    <dbReference type="NCBI Taxonomy" id="70346"/>
    <lineage>
        <taxon>Bacteria</taxon>
        <taxon>Pseudomonadati</taxon>
        <taxon>Pseudomonadota</taxon>
        <taxon>Gammaproteobacteria</taxon>
        <taxon>Moraxellales</taxon>
        <taxon>Moraxellaceae</taxon>
        <taxon>Acinetobacter</taxon>
    </lineage>
</organism>
<dbReference type="STRING" id="70346.F897_02718"/>
<proteinExistence type="predicted"/>
<evidence type="ECO:0000313" key="2">
    <source>
        <dbReference type="Proteomes" id="UP000013101"/>
    </source>
</evidence>
<accession>N9NQ33</accession>
<name>N9NQ33_9GAMM</name>
<gene>
    <name evidence="1" type="ORF">F897_02718</name>
</gene>
<sequence length="111" mass="12478">MKANEFVKKHGIPLAEMIINDSPSWAKSYFLGVEEYEGSDFSQSYEDCISLNCLKRLVESHELVESYGGLDGAKRFIERDQEAEIDDYVTEKIKKAIADVESCMEVASGSN</sequence>
<dbReference type="Proteomes" id="UP000013101">
    <property type="component" value="Unassembled WGS sequence"/>
</dbReference>
<comment type="caution">
    <text evidence="1">The sequence shown here is derived from an EMBL/GenBank/DDBJ whole genome shotgun (WGS) entry which is preliminary data.</text>
</comment>
<dbReference type="EMBL" id="APRS01000015">
    <property type="protein sequence ID" value="ENX07681.1"/>
    <property type="molecule type" value="Genomic_DNA"/>
</dbReference>
<reference evidence="1 2" key="1">
    <citation type="submission" date="2013-02" db="EMBL/GenBank/DDBJ databases">
        <title>The Genome Sequence of Acinetobacter sp. NIPH 2171.</title>
        <authorList>
            <consortium name="The Broad Institute Genome Sequencing Platform"/>
            <consortium name="The Broad Institute Genome Sequencing Center for Infectious Disease"/>
            <person name="Cerqueira G."/>
            <person name="Feldgarden M."/>
            <person name="Courvalin P."/>
            <person name="Perichon B."/>
            <person name="Grillot-Courvalin C."/>
            <person name="Clermont D."/>
            <person name="Rocha E."/>
            <person name="Yoon E.-J."/>
            <person name="Nemec A."/>
            <person name="Walker B."/>
            <person name="Young S.K."/>
            <person name="Zeng Q."/>
            <person name="Gargeya S."/>
            <person name="Fitzgerald M."/>
            <person name="Haas B."/>
            <person name="Abouelleil A."/>
            <person name="Alvarado L."/>
            <person name="Arachchi H.M."/>
            <person name="Berlin A.M."/>
            <person name="Chapman S.B."/>
            <person name="Dewar J."/>
            <person name="Goldberg J."/>
            <person name="Griggs A."/>
            <person name="Gujja S."/>
            <person name="Hansen M."/>
            <person name="Howarth C."/>
            <person name="Imamovic A."/>
            <person name="Larimer J."/>
            <person name="McCowan C."/>
            <person name="Murphy C."/>
            <person name="Neiman D."/>
            <person name="Pearson M."/>
            <person name="Priest M."/>
            <person name="Roberts A."/>
            <person name="Saif S."/>
            <person name="Shea T."/>
            <person name="Sisk P."/>
            <person name="Sykes S."/>
            <person name="Wortman J."/>
            <person name="Nusbaum C."/>
            <person name="Birren B."/>
        </authorList>
    </citation>
    <scope>NUCLEOTIDE SEQUENCE [LARGE SCALE GENOMIC DNA]</scope>
    <source>
        <strain evidence="1 2">NIPH 2171</strain>
    </source>
</reference>
<dbReference type="OrthoDB" id="6713321at2"/>